<dbReference type="SUPFAM" id="SSF52540">
    <property type="entry name" value="P-loop containing nucleoside triphosphate hydrolases"/>
    <property type="match status" value="1"/>
</dbReference>
<evidence type="ECO:0000313" key="6">
    <source>
        <dbReference type="Proteomes" id="UP000054560"/>
    </source>
</evidence>
<sequence length="142" mass="14885">VTPSAKATTRALDKVSFSVKDGQRYGICGRTGAGKSSLIAAAFRLAECTEGRILIDGVDISTIPLHILRPYRTPTRALDPVTGGCSFTPGFSVRNAIGCKCTANGLFSAAKRFEDITAEAIEDTPHPNQGGSVSQQGNQSAQ</sequence>
<dbReference type="GO" id="GO:0016887">
    <property type="term" value="F:ATP hydrolysis activity"/>
    <property type="evidence" value="ECO:0007669"/>
    <property type="project" value="InterPro"/>
</dbReference>
<dbReference type="GO" id="GO:0005524">
    <property type="term" value="F:ATP binding"/>
    <property type="evidence" value="ECO:0007669"/>
    <property type="project" value="UniProtKB-KW"/>
</dbReference>
<keyword evidence="1" id="KW-0547">Nucleotide-binding</keyword>
<organism evidence="5 6">
    <name type="scientific">Sphaeroforma arctica JP610</name>
    <dbReference type="NCBI Taxonomy" id="667725"/>
    <lineage>
        <taxon>Eukaryota</taxon>
        <taxon>Ichthyosporea</taxon>
        <taxon>Ichthyophonida</taxon>
        <taxon>Sphaeroforma</taxon>
    </lineage>
</organism>
<dbReference type="RefSeq" id="XP_014154013.1">
    <property type="nucleotide sequence ID" value="XM_014298538.1"/>
</dbReference>
<dbReference type="InterPro" id="IPR050173">
    <property type="entry name" value="ABC_transporter_C-like"/>
</dbReference>
<dbReference type="OrthoDB" id="6500128at2759"/>
<dbReference type="STRING" id="667725.A0A0L0FU91"/>
<keyword evidence="2" id="KW-0067">ATP-binding</keyword>
<keyword evidence="6" id="KW-1185">Reference proteome</keyword>
<dbReference type="InterPro" id="IPR027417">
    <property type="entry name" value="P-loop_NTPase"/>
</dbReference>
<dbReference type="EMBL" id="KQ242199">
    <property type="protein sequence ID" value="KNC80111.1"/>
    <property type="molecule type" value="Genomic_DNA"/>
</dbReference>
<dbReference type="Pfam" id="PF00005">
    <property type="entry name" value="ABC_tran"/>
    <property type="match status" value="1"/>
</dbReference>
<accession>A0A0L0FU91</accession>
<dbReference type="PANTHER" id="PTHR24223">
    <property type="entry name" value="ATP-BINDING CASSETTE SUB-FAMILY C"/>
    <property type="match status" value="1"/>
</dbReference>
<feature type="region of interest" description="Disordered" evidence="3">
    <location>
        <begin position="121"/>
        <end position="142"/>
    </location>
</feature>
<proteinExistence type="predicted"/>
<evidence type="ECO:0000313" key="5">
    <source>
        <dbReference type="EMBL" id="KNC80111.1"/>
    </source>
</evidence>
<dbReference type="Gene3D" id="3.40.50.300">
    <property type="entry name" value="P-loop containing nucleotide triphosphate hydrolases"/>
    <property type="match status" value="1"/>
</dbReference>
<evidence type="ECO:0000259" key="4">
    <source>
        <dbReference type="Pfam" id="PF00005"/>
    </source>
</evidence>
<feature type="compositionally biased region" description="Low complexity" evidence="3">
    <location>
        <begin position="129"/>
        <end position="142"/>
    </location>
</feature>
<dbReference type="InterPro" id="IPR003439">
    <property type="entry name" value="ABC_transporter-like_ATP-bd"/>
</dbReference>
<gene>
    <name evidence="5" type="ORF">SARC_07522</name>
</gene>
<dbReference type="AlphaFoldDB" id="A0A0L0FU91"/>
<dbReference type="eggNOG" id="KOG0054">
    <property type="taxonomic scope" value="Eukaryota"/>
</dbReference>
<evidence type="ECO:0000256" key="1">
    <source>
        <dbReference type="ARBA" id="ARBA00022741"/>
    </source>
</evidence>
<feature type="non-terminal residue" evidence="5">
    <location>
        <position position="1"/>
    </location>
</feature>
<dbReference type="GO" id="GO:0042626">
    <property type="term" value="F:ATPase-coupled transmembrane transporter activity"/>
    <property type="evidence" value="ECO:0007669"/>
    <property type="project" value="TreeGrafter"/>
</dbReference>
<name>A0A0L0FU91_9EUKA</name>
<evidence type="ECO:0000256" key="3">
    <source>
        <dbReference type="SAM" id="MobiDB-lite"/>
    </source>
</evidence>
<reference evidence="5 6" key="1">
    <citation type="submission" date="2011-02" db="EMBL/GenBank/DDBJ databases">
        <title>The Genome Sequence of Sphaeroforma arctica JP610.</title>
        <authorList>
            <consortium name="The Broad Institute Genome Sequencing Platform"/>
            <person name="Russ C."/>
            <person name="Cuomo C."/>
            <person name="Young S.K."/>
            <person name="Zeng Q."/>
            <person name="Gargeya S."/>
            <person name="Alvarado L."/>
            <person name="Berlin A."/>
            <person name="Chapman S.B."/>
            <person name="Chen Z."/>
            <person name="Freedman E."/>
            <person name="Gellesch M."/>
            <person name="Goldberg J."/>
            <person name="Griggs A."/>
            <person name="Gujja S."/>
            <person name="Heilman E."/>
            <person name="Heiman D."/>
            <person name="Howarth C."/>
            <person name="Mehta T."/>
            <person name="Neiman D."/>
            <person name="Pearson M."/>
            <person name="Roberts A."/>
            <person name="Saif S."/>
            <person name="Shea T."/>
            <person name="Shenoy N."/>
            <person name="Sisk P."/>
            <person name="Stolte C."/>
            <person name="Sykes S."/>
            <person name="White J."/>
            <person name="Yandava C."/>
            <person name="Burger G."/>
            <person name="Gray M.W."/>
            <person name="Holland P.W.H."/>
            <person name="King N."/>
            <person name="Lang F.B.F."/>
            <person name="Roger A.J."/>
            <person name="Ruiz-Trillo I."/>
            <person name="Haas B."/>
            <person name="Nusbaum C."/>
            <person name="Birren B."/>
        </authorList>
    </citation>
    <scope>NUCLEOTIDE SEQUENCE [LARGE SCALE GENOMIC DNA]</scope>
    <source>
        <strain evidence="5 6">JP610</strain>
    </source>
</reference>
<dbReference type="GeneID" id="25908026"/>
<dbReference type="GO" id="GO:0016020">
    <property type="term" value="C:membrane"/>
    <property type="evidence" value="ECO:0007669"/>
    <property type="project" value="TreeGrafter"/>
</dbReference>
<feature type="domain" description="ABC transporter" evidence="4">
    <location>
        <begin position="12"/>
        <end position="69"/>
    </location>
</feature>
<evidence type="ECO:0000256" key="2">
    <source>
        <dbReference type="ARBA" id="ARBA00022840"/>
    </source>
</evidence>
<dbReference type="Proteomes" id="UP000054560">
    <property type="component" value="Unassembled WGS sequence"/>
</dbReference>
<protein>
    <recommendedName>
        <fullName evidence="4">ABC transporter domain-containing protein</fullName>
    </recommendedName>
</protein>